<dbReference type="InterPro" id="IPR021333">
    <property type="entry name" value="DUF2946"/>
</dbReference>
<evidence type="ECO:0000313" key="4">
    <source>
        <dbReference type="Proteomes" id="UP001174748"/>
    </source>
</evidence>
<dbReference type="RefSeq" id="WP_071890212.1">
    <property type="nucleotide sequence ID" value="NZ_CP109739.1"/>
</dbReference>
<evidence type="ECO:0000313" key="2">
    <source>
        <dbReference type="EMBL" id="MDK5173102.1"/>
    </source>
</evidence>
<organism evidence="1 3">
    <name type="scientific">Serratia nevei</name>
    <dbReference type="NCBI Taxonomy" id="2703794"/>
    <lineage>
        <taxon>Bacteria</taxon>
        <taxon>Pseudomonadati</taxon>
        <taxon>Pseudomonadota</taxon>
        <taxon>Gammaproteobacteria</taxon>
        <taxon>Enterobacterales</taxon>
        <taxon>Yersiniaceae</taxon>
        <taxon>Serratia</taxon>
    </lineage>
</organism>
<dbReference type="Pfam" id="PF11162">
    <property type="entry name" value="DUF2946"/>
    <property type="match status" value="1"/>
</dbReference>
<dbReference type="Proteomes" id="UP001173597">
    <property type="component" value="Unassembled WGS sequence"/>
</dbReference>
<dbReference type="EMBL" id="JARTLO010000041">
    <property type="protein sequence ID" value="MDK4768718.1"/>
    <property type="molecule type" value="Genomic_DNA"/>
</dbReference>
<keyword evidence="4" id="KW-1185">Reference proteome</keyword>
<accession>A0AAW6XF44</accession>
<sequence length="154" mass="16841">MFAILMLFIAPVVSRSLEHVRAGSAGTTVMADCGMEMPMHHGMHSPPPEPEKASQPLMQHGGGHHNMAMMMDDSACGYCVLLLHAPLLDVSHAPLFWSRLLASRPPPIHYLVPLFAHVVHTELQPRAPPSLSSDLTINPLPFSVLPLFASTRRN</sequence>
<protein>
    <submittedName>
        <fullName evidence="1">DUF2946 domain-containing protein</fullName>
    </submittedName>
</protein>
<dbReference type="EMBL" id="JARTOI010000051">
    <property type="protein sequence ID" value="MDK5173102.1"/>
    <property type="molecule type" value="Genomic_DNA"/>
</dbReference>
<evidence type="ECO:0000313" key="3">
    <source>
        <dbReference type="Proteomes" id="UP001173597"/>
    </source>
</evidence>
<gene>
    <name evidence="1" type="ORF">P9854_23350</name>
    <name evidence="2" type="ORF">P9921_21845</name>
</gene>
<evidence type="ECO:0000313" key="1">
    <source>
        <dbReference type="EMBL" id="MDK4768718.1"/>
    </source>
</evidence>
<reference evidence="1" key="1">
    <citation type="submission" date="2023-01" db="EMBL/GenBank/DDBJ databases">
        <title>Genomic dissection of endemic carbapenem resistance: metallo-beta-lactamase gene dissemination through clonal, plasmid and integron transfer pathways.</title>
        <authorList>
            <person name="Macesic N."/>
        </authorList>
    </citation>
    <scope>NUCLEOTIDE SEQUENCE</scope>
    <source>
        <strain evidence="2">CPO382</strain>
        <strain evidence="1">CPO573</strain>
    </source>
</reference>
<dbReference type="Proteomes" id="UP001174748">
    <property type="component" value="Unassembled WGS sequence"/>
</dbReference>
<proteinExistence type="predicted"/>
<dbReference type="AlphaFoldDB" id="A0AAW6XF44"/>
<name>A0AAW6XF44_9GAMM</name>
<comment type="caution">
    <text evidence="1">The sequence shown here is derived from an EMBL/GenBank/DDBJ whole genome shotgun (WGS) entry which is preliminary data.</text>
</comment>